<name>A0A7J0F4U9_9ERIC</name>
<sequence length="291" mass="33455">MEGGKWEDLTMDVLVNVLERVGIESLLLSIPFVCKSWYKATLRSECWRRLDFSEISFNFHFVLRVMDTYHIHNLHATRFVKSVVKRSNRSATLLTIPSWGTEEALLYVARESPDVRLLVLPYDLSCDHMIKIPNLISNWKNLETVQIGSCFQMQEVLAQISNNCKNFFALTITKASIGSTEASAIVNLVPNIRYLDLRHAWMDRSFVVTILEGCKKLEYFDIRHCTGFREGDLEILNLAANVRKVQTRGFKVVFTVIKIVDVLIVRMNSITLTCLINGCLVTRNPYLILLY</sequence>
<evidence type="ECO:0000313" key="3">
    <source>
        <dbReference type="Proteomes" id="UP000585474"/>
    </source>
</evidence>
<keyword evidence="3" id="KW-1185">Reference proteome</keyword>
<evidence type="ECO:0000259" key="1">
    <source>
        <dbReference type="Pfam" id="PF00646"/>
    </source>
</evidence>
<dbReference type="InterPro" id="IPR001810">
    <property type="entry name" value="F-box_dom"/>
</dbReference>
<dbReference type="SUPFAM" id="SSF81383">
    <property type="entry name" value="F-box domain"/>
    <property type="match status" value="1"/>
</dbReference>
<gene>
    <name evidence="2" type="ORF">Acr_08g0013530</name>
</gene>
<proteinExistence type="predicted"/>
<dbReference type="InterPro" id="IPR032675">
    <property type="entry name" value="LRR_dom_sf"/>
</dbReference>
<dbReference type="Proteomes" id="UP000585474">
    <property type="component" value="Unassembled WGS sequence"/>
</dbReference>
<reference evidence="2 3" key="1">
    <citation type="submission" date="2019-07" db="EMBL/GenBank/DDBJ databases">
        <title>De Novo Assembly of kiwifruit Actinidia rufa.</title>
        <authorList>
            <person name="Sugita-Konishi S."/>
            <person name="Sato K."/>
            <person name="Mori E."/>
            <person name="Abe Y."/>
            <person name="Kisaki G."/>
            <person name="Hamano K."/>
            <person name="Suezawa K."/>
            <person name="Otani M."/>
            <person name="Fukuda T."/>
            <person name="Manabe T."/>
            <person name="Gomi K."/>
            <person name="Tabuchi M."/>
            <person name="Akimitsu K."/>
            <person name="Kataoka I."/>
        </authorList>
    </citation>
    <scope>NUCLEOTIDE SEQUENCE [LARGE SCALE GENOMIC DNA]</scope>
    <source>
        <strain evidence="3">cv. Fuchu</strain>
    </source>
</reference>
<dbReference type="Pfam" id="PF00646">
    <property type="entry name" value="F-box"/>
    <property type="match status" value="1"/>
</dbReference>
<dbReference type="PANTHER" id="PTHR38926">
    <property type="entry name" value="F-BOX DOMAIN CONTAINING PROTEIN, EXPRESSED"/>
    <property type="match status" value="1"/>
</dbReference>
<evidence type="ECO:0000313" key="2">
    <source>
        <dbReference type="EMBL" id="GFY92957.1"/>
    </source>
</evidence>
<organism evidence="2 3">
    <name type="scientific">Actinidia rufa</name>
    <dbReference type="NCBI Taxonomy" id="165716"/>
    <lineage>
        <taxon>Eukaryota</taxon>
        <taxon>Viridiplantae</taxon>
        <taxon>Streptophyta</taxon>
        <taxon>Embryophyta</taxon>
        <taxon>Tracheophyta</taxon>
        <taxon>Spermatophyta</taxon>
        <taxon>Magnoliopsida</taxon>
        <taxon>eudicotyledons</taxon>
        <taxon>Gunneridae</taxon>
        <taxon>Pentapetalae</taxon>
        <taxon>asterids</taxon>
        <taxon>Ericales</taxon>
        <taxon>Actinidiaceae</taxon>
        <taxon>Actinidia</taxon>
    </lineage>
</organism>
<comment type="caution">
    <text evidence="2">The sequence shown here is derived from an EMBL/GenBank/DDBJ whole genome shotgun (WGS) entry which is preliminary data.</text>
</comment>
<accession>A0A7J0F4U9</accession>
<dbReference type="Gene3D" id="3.80.10.10">
    <property type="entry name" value="Ribonuclease Inhibitor"/>
    <property type="match status" value="1"/>
</dbReference>
<dbReference type="PANTHER" id="PTHR38926:SF5">
    <property type="entry name" value="F-BOX AND LEUCINE-RICH REPEAT PROTEIN 6"/>
    <property type="match status" value="1"/>
</dbReference>
<dbReference type="SUPFAM" id="SSF52047">
    <property type="entry name" value="RNI-like"/>
    <property type="match status" value="1"/>
</dbReference>
<feature type="domain" description="F-box" evidence="1">
    <location>
        <begin position="6"/>
        <end position="48"/>
    </location>
</feature>
<dbReference type="OrthoDB" id="1929062at2759"/>
<dbReference type="AlphaFoldDB" id="A0A7J0F4U9"/>
<dbReference type="EMBL" id="BJWL01000008">
    <property type="protein sequence ID" value="GFY92957.1"/>
    <property type="molecule type" value="Genomic_DNA"/>
</dbReference>
<dbReference type="InterPro" id="IPR036047">
    <property type="entry name" value="F-box-like_dom_sf"/>
</dbReference>
<protein>
    <recommendedName>
        <fullName evidence="1">F-box domain-containing protein</fullName>
    </recommendedName>
</protein>